<organism evidence="1 2">
    <name type="scientific">Synaphobranchus kaupii</name>
    <name type="common">Kaup's arrowtooth eel</name>
    <dbReference type="NCBI Taxonomy" id="118154"/>
    <lineage>
        <taxon>Eukaryota</taxon>
        <taxon>Metazoa</taxon>
        <taxon>Chordata</taxon>
        <taxon>Craniata</taxon>
        <taxon>Vertebrata</taxon>
        <taxon>Euteleostomi</taxon>
        <taxon>Actinopterygii</taxon>
        <taxon>Neopterygii</taxon>
        <taxon>Teleostei</taxon>
        <taxon>Anguilliformes</taxon>
        <taxon>Synaphobranchidae</taxon>
        <taxon>Synaphobranchus</taxon>
    </lineage>
</organism>
<reference evidence="1" key="1">
    <citation type="journal article" date="2023" name="Science">
        <title>Genome structures resolve the early diversification of teleost fishes.</title>
        <authorList>
            <person name="Parey E."/>
            <person name="Louis A."/>
            <person name="Montfort J."/>
            <person name="Bouchez O."/>
            <person name="Roques C."/>
            <person name="Iampietro C."/>
            <person name="Lluch J."/>
            <person name="Castinel A."/>
            <person name="Donnadieu C."/>
            <person name="Desvignes T."/>
            <person name="Floi Bucao C."/>
            <person name="Jouanno E."/>
            <person name="Wen M."/>
            <person name="Mejri S."/>
            <person name="Dirks R."/>
            <person name="Jansen H."/>
            <person name="Henkel C."/>
            <person name="Chen W.J."/>
            <person name="Zahm M."/>
            <person name="Cabau C."/>
            <person name="Klopp C."/>
            <person name="Thompson A.W."/>
            <person name="Robinson-Rechavi M."/>
            <person name="Braasch I."/>
            <person name="Lecointre G."/>
            <person name="Bobe J."/>
            <person name="Postlethwait J.H."/>
            <person name="Berthelot C."/>
            <person name="Roest Crollius H."/>
            <person name="Guiguen Y."/>
        </authorList>
    </citation>
    <scope>NUCLEOTIDE SEQUENCE</scope>
    <source>
        <strain evidence="1">WJC10195</strain>
    </source>
</reference>
<protein>
    <submittedName>
        <fullName evidence="1">Uncharacterized protein</fullName>
    </submittedName>
</protein>
<accession>A0A9Q1F4N3</accession>
<proteinExistence type="predicted"/>
<dbReference type="AlphaFoldDB" id="A0A9Q1F4N3"/>
<comment type="caution">
    <text evidence="1">The sequence shown here is derived from an EMBL/GenBank/DDBJ whole genome shotgun (WGS) entry which is preliminary data.</text>
</comment>
<evidence type="ECO:0000313" key="2">
    <source>
        <dbReference type="Proteomes" id="UP001152622"/>
    </source>
</evidence>
<name>A0A9Q1F4N3_SYNKA</name>
<dbReference type="Proteomes" id="UP001152622">
    <property type="component" value="Chromosome 9"/>
</dbReference>
<evidence type="ECO:0000313" key="1">
    <source>
        <dbReference type="EMBL" id="KAJ8350953.1"/>
    </source>
</evidence>
<keyword evidence="2" id="KW-1185">Reference proteome</keyword>
<gene>
    <name evidence="1" type="ORF">SKAU_G00260830</name>
</gene>
<sequence>MQADDLDRTITKKLKESEGQYSWYKMGKPQEFQVTFQQISSSTFHKIWQGKQALWSWNVTGTGPHHSITGRTDDTNRATPSSEIIGVEKNEVRVYIPLITM</sequence>
<dbReference type="EMBL" id="JAINUF010000009">
    <property type="protein sequence ID" value="KAJ8350953.1"/>
    <property type="molecule type" value="Genomic_DNA"/>
</dbReference>